<name>A0ABW9AFZ4_9BURK</name>
<sequence length="134" mass="14418">MLQPCTVLQHAILPKVACYSQIQIGAESAPLYTQNGTDFMAAALEHRAAGSIYSNNAGMFFPHATSDIEHAFTHPAADQTAGSLAEQQDLRANDSRAAGQMLRACAKAAAACTGSRHHPGNQDYSRIPRRPWLI</sequence>
<proteinExistence type="predicted"/>
<accession>A0ABW9AFZ4</accession>
<reference evidence="1 2" key="1">
    <citation type="journal article" date="2024" name="Chem. Sci.">
        <title>Discovery of megapolipeptins by genome mining of a Burkholderiales bacteria collection.</title>
        <authorList>
            <person name="Paulo B.S."/>
            <person name="Recchia M.J.J."/>
            <person name="Lee S."/>
            <person name="Fergusson C.H."/>
            <person name="Romanowski S.B."/>
            <person name="Hernandez A."/>
            <person name="Krull N."/>
            <person name="Liu D.Y."/>
            <person name="Cavanagh H."/>
            <person name="Bos A."/>
            <person name="Gray C.A."/>
            <person name="Murphy B.T."/>
            <person name="Linington R.G."/>
            <person name="Eustaquio A.S."/>
        </authorList>
    </citation>
    <scope>NUCLEOTIDE SEQUENCE [LARGE SCALE GENOMIC DNA]</scope>
    <source>
        <strain evidence="1 2">RL21-008-BIB-A</strain>
    </source>
</reference>
<protein>
    <submittedName>
        <fullName evidence="1">Uncharacterized protein</fullName>
    </submittedName>
</protein>
<gene>
    <name evidence="1" type="ORF">PQR62_24720</name>
</gene>
<dbReference type="Proteomes" id="UP001629246">
    <property type="component" value="Unassembled WGS sequence"/>
</dbReference>
<organism evidence="1 2">
    <name type="scientific">Herbaspirillum lusitanum</name>
    <dbReference type="NCBI Taxonomy" id="213312"/>
    <lineage>
        <taxon>Bacteria</taxon>
        <taxon>Pseudomonadati</taxon>
        <taxon>Pseudomonadota</taxon>
        <taxon>Betaproteobacteria</taxon>
        <taxon>Burkholderiales</taxon>
        <taxon>Oxalobacteraceae</taxon>
        <taxon>Herbaspirillum</taxon>
    </lineage>
</organism>
<evidence type="ECO:0000313" key="2">
    <source>
        <dbReference type="Proteomes" id="UP001629246"/>
    </source>
</evidence>
<evidence type="ECO:0000313" key="1">
    <source>
        <dbReference type="EMBL" id="MFL9927501.1"/>
    </source>
</evidence>
<dbReference type="RefSeq" id="WP_408160736.1">
    <property type="nucleotide sequence ID" value="NZ_JAQQFM010000016.1"/>
</dbReference>
<comment type="caution">
    <text evidence="1">The sequence shown here is derived from an EMBL/GenBank/DDBJ whole genome shotgun (WGS) entry which is preliminary data.</text>
</comment>
<dbReference type="EMBL" id="JAQQFM010000016">
    <property type="protein sequence ID" value="MFL9927501.1"/>
    <property type="molecule type" value="Genomic_DNA"/>
</dbReference>
<keyword evidence="2" id="KW-1185">Reference proteome</keyword>